<dbReference type="InterPro" id="IPR016007">
    <property type="entry name" value="Alpha_rhamnosid"/>
</dbReference>
<dbReference type="AlphaFoldDB" id="A0A060BSU7"/>
<dbReference type="PANTHER" id="PTHR33307">
    <property type="entry name" value="ALPHA-RHAMNOSIDASE (EUROFUNG)"/>
    <property type="match status" value="1"/>
</dbReference>
<protein>
    <submittedName>
        <fullName evidence="1">CAZy families GH78 protein</fullName>
    </submittedName>
</protein>
<sequence>MRPGNVRVDTFAPGDVLGIGNPQPRLSWEILDGGPWHQCGYDIEVAQGDHAPEVFHREGAEQIGAPWPGRPLHSREAVSVRIRSWSAAKACSAWSVPLRIEMGLLDPQDWS</sequence>
<dbReference type="Pfam" id="PF25788">
    <property type="entry name" value="Ig_Rha78A_N"/>
    <property type="match status" value="1"/>
</dbReference>
<dbReference type="EMBL" id="KF118741">
    <property type="protein sequence ID" value="AIA86004.1"/>
    <property type="molecule type" value="Genomic_DNA"/>
</dbReference>
<accession>A0A060BSU7</accession>
<evidence type="ECO:0000313" key="1">
    <source>
        <dbReference type="EMBL" id="AIA86004.1"/>
    </source>
</evidence>
<name>A0A060BSU7_9ACTN</name>
<dbReference type="PANTHER" id="PTHR33307:SF6">
    <property type="entry name" value="ALPHA-RHAMNOSIDASE (EUROFUNG)-RELATED"/>
    <property type="match status" value="1"/>
</dbReference>
<proteinExistence type="predicted"/>
<reference evidence="1" key="1">
    <citation type="journal article" date="2013" name="Environ. Microbiol.">
        <title>Seasonally variable intestinal metagenomes of the red palm weevil (Rhynchophorus ferrugineus).</title>
        <authorList>
            <person name="Jia S."/>
            <person name="Zhang X."/>
            <person name="Zhang G."/>
            <person name="Yin A."/>
            <person name="Zhang S."/>
            <person name="Li F."/>
            <person name="Wang L."/>
            <person name="Zhao D."/>
            <person name="Yun Q."/>
            <person name="Tala"/>
            <person name="Wang J."/>
            <person name="Sun G."/>
            <person name="Baabdullah M."/>
            <person name="Yu X."/>
            <person name="Hu S."/>
            <person name="Al-Mssallem I.S."/>
            <person name="Yu J."/>
        </authorList>
    </citation>
    <scope>NUCLEOTIDE SEQUENCE</scope>
</reference>
<dbReference type="Gene3D" id="2.60.40.10">
    <property type="entry name" value="Immunoglobulins"/>
    <property type="match status" value="1"/>
</dbReference>
<feature type="non-terminal residue" evidence="1">
    <location>
        <position position="111"/>
    </location>
</feature>
<dbReference type="InterPro" id="IPR013783">
    <property type="entry name" value="Ig-like_fold"/>
</dbReference>
<organism evidence="1">
    <name type="scientific">uncultured Kribbella sp</name>
    <dbReference type="NCBI Taxonomy" id="304889"/>
    <lineage>
        <taxon>Bacteria</taxon>
        <taxon>Bacillati</taxon>
        <taxon>Actinomycetota</taxon>
        <taxon>Actinomycetes</taxon>
        <taxon>Propionibacteriales</taxon>
        <taxon>Kribbellaceae</taxon>
        <taxon>Kribbella</taxon>
        <taxon>environmental samples</taxon>
    </lineage>
</organism>
<dbReference type="GO" id="GO:0005975">
    <property type="term" value="P:carbohydrate metabolic process"/>
    <property type="evidence" value="ECO:0007669"/>
    <property type="project" value="UniProtKB-ARBA"/>
</dbReference>